<reference evidence="2" key="1">
    <citation type="submission" date="2023-06" db="EMBL/GenBank/DDBJ databases">
        <authorList>
            <consortium name="Lawrence Berkeley National Laboratory"/>
            <person name="Ahrendt S."/>
            <person name="Sahu N."/>
            <person name="Indic B."/>
            <person name="Wong-Bajracharya J."/>
            <person name="Merenyi Z."/>
            <person name="Ke H.-M."/>
            <person name="Monk M."/>
            <person name="Kocsube S."/>
            <person name="Drula E."/>
            <person name="Lipzen A."/>
            <person name="Balint B."/>
            <person name="Henrissat B."/>
            <person name="Andreopoulos B."/>
            <person name="Martin F.M."/>
            <person name="Harder C.B."/>
            <person name="Rigling D."/>
            <person name="Ford K.L."/>
            <person name="Foster G.D."/>
            <person name="Pangilinan J."/>
            <person name="Papanicolaou A."/>
            <person name="Barry K."/>
            <person name="LaButti K."/>
            <person name="Viragh M."/>
            <person name="Koriabine M."/>
            <person name="Yan M."/>
            <person name="Riley R."/>
            <person name="Champramary S."/>
            <person name="Plett K.L."/>
            <person name="Tsai I.J."/>
            <person name="Slot J."/>
            <person name="Sipos G."/>
            <person name="Plett J."/>
            <person name="Nagy L.G."/>
            <person name="Grigoriev I.V."/>
        </authorList>
    </citation>
    <scope>NUCLEOTIDE SEQUENCE</scope>
    <source>
        <strain evidence="2">CCBAS 213</strain>
    </source>
</reference>
<gene>
    <name evidence="2" type="ORF">EV420DRAFT_1647830</name>
</gene>
<evidence type="ECO:0000313" key="2">
    <source>
        <dbReference type="EMBL" id="KAK0446934.1"/>
    </source>
</evidence>
<protein>
    <submittedName>
        <fullName evidence="2">Uncharacterized protein</fullName>
    </submittedName>
</protein>
<comment type="caution">
    <text evidence="2">The sequence shown here is derived from an EMBL/GenBank/DDBJ whole genome shotgun (WGS) entry which is preliminary data.</text>
</comment>
<dbReference type="RefSeq" id="XP_060325959.1">
    <property type="nucleotide sequence ID" value="XM_060478086.1"/>
</dbReference>
<dbReference type="GeneID" id="85361634"/>
<dbReference type="Proteomes" id="UP001175211">
    <property type="component" value="Unassembled WGS sequence"/>
</dbReference>
<dbReference type="AlphaFoldDB" id="A0AA39JT16"/>
<feature type="compositionally biased region" description="Polar residues" evidence="1">
    <location>
        <begin position="148"/>
        <end position="159"/>
    </location>
</feature>
<dbReference type="EMBL" id="JAUEPS010000045">
    <property type="protein sequence ID" value="KAK0446934.1"/>
    <property type="molecule type" value="Genomic_DNA"/>
</dbReference>
<evidence type="ECO:0000256" key="1">
    <source>
        <dbReference type="SAM" id="MobiDB-lite"/>
    </source>
</evidence>
<sequence>MHECRDSRDDHFAHCRIRMPGNAFPGYGGRSQFDDNFQGDEDTDEAILQHLQNLDRAMGERMDFMKRSVHNSLCHAESVGMFNRVFTEQIQSRAERNGIQSASETGEELIDEDAPHQEAIWFSEYEKRHTLLKNSAMVNTVPEPSPSKHGSSSTANVNDGSAFHEAFNNPIVLPPSFQQDIPATDADKEVDVDTLIQSTR</sequence>
<name>A0AA39JT16_ARMTA</name>
<keyword evidence="3" id="KW-1185">Reference proteome</keyword>
<accession>A0AA39JT16</accession>
<evidence type="ECO:0000313" key="3">
    <source>
        <dbReference type="Proteomes" id="UP001175211"/>
    </source>
</evidence>
<feature type="region of interest" description="Disordered" evidence="1">
    <location>
        <begin position="138"/>
        <end position="200"/>
    </location>
</feature>
<proteinExistence type="predicted"/>
<organism evidence="2 3">
    <name type="scientific">Armillaria tabescens</name>
    <name type="common">Ringless honey mushroom</name>
    <name type="synonym">Agaricus tabescens</name>
    <dbReference type="NCBI Taxonomy" id="1929756"/>
    <lineage>
        <taxon>Eukaryota</taxon>
        <taxon>Fungi</taxon>
        <taxon>Dikarya</taxon>
        <taxon>Basidiomycota</taxon>
        <taxon>Agaricomycotina</taxon>
        <taxon>Agaricomycetes</taxon>
        <taxon>Agaricomycetidae</taxon>
        <taxon>Agaricales</taxon>
        <taxon>Marasmiineae</taxon>
        <taxon>Physalacriaceae</taxon>
        <taxon>Desarmillaria</taxon>
    </lineage>
</organism>